<dbReference type="HOGENOM" id="CLU_731171_0_0_4"/>
<proteinExistence type="predicted"/>
<dbReference type="KEGG" id="reu:Reut_A0539"/>
<comment type="catalytic activity">
    <reaction evidence="2">
        <text>2 GTP = 3',3'-c-di-GMP + 2 diphosphate</text>
        <dbReference type="Rhea" id="RHEA:24898"/>
        <dbReference type="ChEBI" id="CHEBI:33019"/>
        <dbReference type="ChEBI" id="CHEBI:37565"/>
        <dbReference type="ChEBI" id="CHEBI:58805"/>
        <dbReference type="EC" id="2.7.7.65"/>
    </reaction>
</comment>
<keyword evidence="3" id="KW-0812">Transmembrane</keyword>
<protein>
    <recommendedName>
        <fullName evidence="1">diguanylate cyclase</fullName>
        <ecNumber evidence="1">2.7.7.65</ecNumber>
    </recommendedName>
</protein>
<dbReference type="NCBIfam" id="TIGR00254">
    <property type="entry name" value="GGDEF"/>
    <property type="match status" value="1"/>
</dbReference>
<keyword evidence="3" id="KW-1133">Transmembrane helix</keyword>
<feature type="transmembrane region" description="Helical" evidence="3">
    <location>
        <begin position="92"/>
        <end position="113"/>
    </location>
</feature>
<organism evidence="5">
    <name type="scientific">Cupriavidus pinatubonensis (strain JMP 134 / LMG 1197)</name>
    <name type="common">Cupriavidus necator (strain JMP 134)</name>
    <dbReference type="NCBI Taxonomy" id="264198"/>
    <lineage>
        <taxon>Bacteria</taxon>
        <taxon>Pseudomonadati</taxon>
        <taxon>Pseudomonadota</taxon>
        <taxon>Betaproteobacteria</taxon>
        <taxon>Burkholderiales</taxon>
        <taxon>Burkholderiaceae</taxon>
        <taxon>Cupriavidus</taxon>
    </lineage>
</organism>
<evidence type="ECO:0000256" key="3">
    <source>
        <dbReference type="SAM" id="Phobius"/>
    </source>
</evidence>
<dbReference type="CDD" id="cd01949">
    <property type="entry name" value="GGDEF"/>
    <property type="match status" value="1"/>
</dbReference>
<dbReference type="Pfam" id="PF00990">
    <property type="entry name" value="GGDEF"/>
    <property type="match status" value="1"/>
</dbReference>
<accession>Q475L2</accession>
<evidence type="ECO:0000256" key="1">
    <source>
        <dbReference type="ARBA" id="ARBA00012528"/>
    </source>
</evidence>
<dbReference type="EMBL" id="CP000090">
    <property type="protein sequence ID" value="AAZ59921.1"/>
    <property type="molecule type" value="Genomic_DNA"/>
</dbReference>
<dbReference type="InterPro" id="IPR029787">
    <property type="entry name" value="Nucleotide_cyclase"/>
</dbReference>
<dbReference type="InterPro" id="IPR000160">
    <property type="entry name" value="GGDEF_dom"/>
</dbReference>
<dbReference type="GO" id="GO:0052621">
    <property type="term" value="F:diguanylate cyclase activity"/>
    <property type="evidence" value="ECO:0007669"/>
    <property type="project" value="UniProtKB-EC"/>
</dbReference>
<dbReference type="InterPro" id="IPR050469">
    <property type="entry name" value="Diguanylate_Cyclase"/>
</dbReference>
<feature type="transmembrane region" description="Helical" evidence="3">
    <location>
        <begin position="66"/>
        <end position="86"/>
    </location>
</feature>
<dbReference type="SMART" id="SM00267">
    <property type="entry name" value="GGDEF"/>
    <property type="match status" value="1"/>
</dbReference>
<feature type="domain" description="GGDEF" evidence="4">
    <location>
        <begin position="272"/>
        <end position="411"/>
    </location>
</feature>
<dbReference type="SUPFAM" id="SSF55073">
    <property type="entry name" value="Nucleotide cyclase"/>
    <property type="match status" value="1"/>
</dbReference>
<dbReference type="STRING" id="264198.Reut_A0539"/>
<dbReference type="PANTHER" id="PTHR45138">
    <property type="entry name" value="REGULATORY COMPONENTS OF SENSORY TRANSDUCTION SYSTEM"/>
    <property type="match status" value="1"/>
</dbReference>
<dbReference type="FunFam" id="3.30.70.270:FF:000001">
    <property type="entry name" value="Diguanylate cyclase domain protein"/>
    <property type="match status" value="1"/>
</dbReference>
<sequence>MFEGGPHLDRSRLTWQGSRRTACITLNLDSIPEFAIDPLRLEFRSAETELAFQHHHLDRSRASLRLTLIFCSVFYLAFAMTDVAVLGYGREALILFAARMLVAITATMGLFLIRNQQEPIAGLWFVASAAEVVGMATFMLIVWYRPSEIPWHGMSLCIMLIVVYIFIPNRLIIAKGIAIASTAAFVLVALEKGTGTGPPAGTLTMSMLLLLANSFGLVAARRYHRLWRDEYRVLMDLKQVSLRDHLTDCYNRRHLHETLLPTEIASARRYQHWLTMVVCDIDHFKSINDTHGHQSGDAVLQHIAAVLRATTRRHVDSVVRYGGEEFLLLLPQTGPDGASYVAERLRTSIAGSPTIDGAGRSIEATASFGVLAVDFSSVGSDVTETSLIAAADALLYEAKASGRNSIRFREWPGKSREQDVDVLVLAASDAPG</sequence>
<evidence type="ECO:0000313" key="5">
    <source>
        <dbReference type="EMBL" id="AAZ59921.1"/>
    </source>
</evidence>
<feature type="transmembrane region" description="Helical" evidence="3">
    <location>
        <begin position="120"/>
        <end position="143"/>
    </location>
</feature>
<evidence type="ECO:0000256" key="2">
    <source>
        <dbReference type="ARBA" id="ARBA00034247"/>
    </source>
</evidence>
<keyword evidence="3" id="KW-0472">Membrane</keyword>
<dbReference type="PROSITE" id="PS50887">
    <property type="entry name" value="GGDEF"/>
    <property type="match status" value="1"/>
</dbReference>
<feature type="transmembrane region" description="Helical" evidence="3">
    <location>
        <begin position="202"/>
        <end position="220"/>
    </location>
</feature>
<gene>
    <name evidence="5" type="ordered locus">Reut_A0539</name>
</gene>
<reference evidence="5" key="1">
    <citation type="submission" date="2005-08" db="EMBL/GenBank/DDBJ databases">
        <title>Complete sequence of Chromosome1 of Ralstonia eutropha JMP134.</title>
        <authorList>
            <person name="Copeland A."/>
            <person name="Lucas S."/>
            <person name="Lapidus A."/>
            <person name="Barry K."/>
            <person name="Detter J.C."/>
            <person name="Glavina T."/>
            <person name="Hammon N."/>
            <person name="Israni S."/>
            <person name="Pitluck S."/>
            <person name="Goltsman E."/>
            <person name="Martinez M."/>
            <person name="Schmutz J."/>
            <person name="Larimer F."/>
            <person name="Land M."/>
            <person name="Lykidis A."/>
            <person name="Richardson P."/>
        </authorList>
    </citation>
    <scope>NUCLEOTIDE SEQUENCE</scope>
    <source>
        <strain evidence="5">JMP134</strain>
    </source>
</reference>
<evidence type="ECO:0000259" key="4">
    <source>
        <dbReference type="PROSITE" id="PS50887"/>
    </source>
</evidence>
<dbReference type="Gene3D" id="3.30.70.270">
    <property type="match status" value="1"/>
</dbReference>
<name>Q475L2_CUPPJ</name>
<dbReference type="PANTHER" id="PTHR45138:SF9">
    <property type="entry name" value="DIGUANYLATE CYCLASE DGCM-RELATED"/>
    <property type="match status" value="1"/>
</dbReference>
<dbReference type="AlphaFoldDB" id="Q475L2"/>
<feature type="transmembrane region" description="Helical" evidence="3">
    <location>
        <begin position="172"/>
        <end position="190"/>
    </location>
</feature>
<feature type="transmembrane region" description="Helical" evidence="3">
    <location>
        <begin position="149"/>
        <end position="167"/>
    </location>
</feature>
<dbReference type="OrthoDB" id="9813903at2"/>
<dbReference type="InterPro" id="IPR043128">
    <property type="entry name" value="Rev_trsase/Diguanyl_cyclase"/>
</dbReference>
<dbReference type="EC" id="2.7.7.65" evidence="1"/>
<dbReference type="eggNOG" id="COG3706">
    <property type="taxonomic scope" value="Bacteria"/>
</dbReference>